<feature type="compositionally biased region" description="Pro residues" evidence="1">
    <location>
        <begin position="511"/>
        <end position="522"/>
    </location>
</feature>
<name>A0A388L7H6_CHABU</name>
<proteinExistence type="predicted"/>
<feature type="region of interest" description="Disordered" evidence="1">
    <location>
        <begin position="1"/>
        <end position="66"/>
    </location>
</feature>
<feature type="region of interest" description="Disordered" evidence="1">
    <location>
        <begin position="674"/>
        <end position="741"/>
    </location>
</feature>
<evidence type="ECO:0000313" key="2">
    <source>
        <dbReference type="EMBL" id="GBG78192.1"/>
    </source>
</evidence>
<evidence type="ECO:0000256" key="1">
    <source>
        <dbReference type="SAM" id="MobiDB-lite"/>
    </source>
</evidence>
<dbReference type="EMBL" id="BFEA01000288">
    <property type="protein sequence ID" value="GBG78192.1"/>
    <property type="molecule type" value="Genomic_DNA"/>
</dbReference>
<feature type="compositionally biased region" description="Basic and acidic residues" evidence="1">
    <location>
        <begin position="45"/>
        <end position="57"/>
    </location>
</feature>
<dbReference type="Gramene" id="GBG78192">
    <property type="protein sequence ID" value="GBG78192"/>
    <property type="gene ID" value="CBR_g26225"/>
</dbReference>
<accession>A0A388L7H6</accession>
<sequence>MGGEAERPAQGVGEGEDAQRSAEGDVARDGEGAGVAEGDEADFDIDVHVAEGERTSRGEGAVPEFDPLTCQRTVDWERSYGRKPVPPETTCTPGSLRSAGPETVCTPGSLKRKDGVTTFCHQGREEAAAAEARQLVLDVPASGDLERVGVHSRAPMMEERERRAKEHGAAGAGGVEGIQGMAEEAGGVVEMRLSSTLEERPGGGDRAQVGVDEQGGDLEEVGVHSGAPLMEERVRRAKEHGAAGAGEVEREATVARVHDGEQVERVEVVAGVHDGDAQVEMEEDVVRADAAALVGAEGGMAGGDFTNGRGEGEDHLDPIVHRFIDDEMGPALAGLTSGSRRALGALPLGDREAFGLGMGDFMHMSLGGPPSLVTRRERIRCMPWRPQVTLQRRSSMHLQDGPGERDTRLSSGARRYEQPREERGDAPATDITGAHRSLVRFTGLQLMTTSRPVRPCVQGFGLGVAASIEVPPVRVVDLGSEPTLRTSQEDTDHSRPLMPPPPPRSRYSDPPSTPVRPPPHSPSTPAKPRVCDTTAVGSLPLDTSLFRSMNIDLDSTRRVTVHTARRQPGLGGADTGRGAPREVMAAVSQPRHVRGGGEAGSTFQAALAAAACAVRDQTARKSGVAHPRPMPVAGGAALGESSGAVGLGMPRGSRCEKTVAEVTQVSARVVRVRTGTDPMTVVEDDPETEPECEEAPQEDDEYRDDEESEEEESDNSEDDCYDDDDEPSPPRQRGSRRQRRSCLSYVVAMGADGSALRSEAGTS</sequence>
<evidence type="ECO:0000313" key="3">
    <source>
        <dbReference type="Proteomes" id="UP000265515"/>
    </source>
</evidence>
<gene>
    <name evidence="2" type="ORF">CBR_g26225</name>
</gene>
<protein>
    <submittedName>
        <fullName evidence="2">Uncharacterized protein</fullName>
    </submittedName>
</protein>
<feature type="region of interest" description="Disordered" evidence="1">
    <location>
        <begin position="390"/>
        <end position="434"/>
    </location>
</feature>
<keyword evidence="3" id="KW-1185">Reference proteome</keyword>
<feature type="region of interest" description="Disordered" evidence="1">
    <location>
        <begin position="479"/>
        <end position="533"/>
    </location>
</feature>
<dbReference type="AlphaFoldDB" id="A0A388L7H6"/>
<feature type="compositionally biased region" description="Basic and acidic residues" evidence="1">
    <location>
        <begin position="402"/>
        <end position="425"/>
    </location>
</feature>
<dbReference type="Proteomes" id="UP000265515">
    <property type="component" value="Unassembled WGS sequence"/>
</dbReference>
<reference evidence="2 3" key="1">
    <citation type="journal article" date="2018" name="Cell">
        <title>The Chara Genome: Secondary Complexity and Implications for Plant Terrestrialization.</title>
        <authorList>
            <person name="Nishiyama T."/>
            <person name="Sakayama H."/>
            <person name="Vries J.D."/>
            <person name="Buschmann H."/>
            <person name="Saint-Marcoux D."/>
            <person name="Ullrich K.K."/>
            <person name="Haas F.B."/>
            <person name="Vanderstraeten L."/>
            <person name="Becker D."/>
            <person name="Lang D."/>
            <person name="Vosolsobe S."/>
            <person name="Rombauts S."/>
            <person name="Wilhelmsson P.K.I."/>
            <person name="Janitza P."/>
            <person name="Kern R."/>
            <person name="Heyl A."/>
            <person name="Rumpler F."/>
            <person name="Villalobos L.I.A.C."/>
            <person name="Clay J.M."/>
            <person name="Skokan R."/>
            <person name="Toyoda A."/>
            <person name="Suzuki Y."/>
            <person name="Kagoshima H."/>
            <person name="Schijlen E."/>
            <person name="Tajeshwar N."/>
            <person name="Catarino B."/>
            <person name="Hetherington A.J."/>
            <person name="Saltykova A."/>
            <person name="Bonnot C."/>
            <person name="Breuninger H."/>
            <person name="Symeonidi A."/>
            <person name="Radhakrishnan G.V."/>
            <person name="Van Nieuwerburgh F."/>
            <person name="Deforce D."/>
            <person name="Chang C."/>
            <person name="Karol K.G."/>
            <person name="Hedrich R."/>
            <person name="Ulvskov P."/>
            <person name="Glockner G."/>
            <person name="Delwiche C.F."/>
            <person name="Petrasek J."/>
            <person name="Van de Peer Y."/>
            <person name="Friml J."/>
            <person name="Beilby M."/>
            <person name="Dolan L."/>
            <person name="Kohara Y."/>
            <person name="Sugano S."/>
            <person name="Fujiyama A."/>
            <person name="Delaux P.-M."/>
            <person name="Quint M."/>
            <person name="TheiBen G."/>
            <person name="Hagemann M."/>
            <person name="Harholt J."/>
            <person name="Dunand C."/>
            <person name="Zachgo S."/>
            <person name="Langdale J."/>
            <person name="Maumus F."/>
            <person name="Straeten D.V.D."/>
            <person name="Gould S.B."/>
            <person name="Rensing S.A."/>
        </authorList>
    </citation>
    <scope>NUCLEOTIDE SEQUENCE [LARGE SCALE GENOMIC DNA]</scope>
    <source>
        <strain evidence="2 3">S276</strain>
    </source>
</reference>
<comment type="caution">
    <text evidence="2">The sequence shown here is derived from an EMBL/GenBank/DDBJ whole genome shotgun (WGS) entry which is preliminary data.</text>
</comment>
<feature type="compositionally biased region" description="Basic and acidic residues" evidence="1">
    <location>
        <begin position="17"/>
        <end position="31"/>
    </location>
</feature>
<feature type="compositionally biased region" description="Acidic residues" evidence="1">
    <location>
        <begin position="682"/>
        <end position="727"/>
    </location>
</feature>
<organism evidence="2 3">
    <name type="scientific">Chara braunii</name>
    <name type="common">Braun's stonewort</name>
    <dbReference type="NCBI Taxonomy" id="69332"/>
    <lineage>
        <taxon>Eukaryota</taxon>
        <taxon>Viridiplantae</taxon>
        <taxon>Streptophyta</taxon>
        <taxon>Charophyceae</taxon>
        <taxon>Charales</taxon>
        <taxon>Characeae</taxon>
        <taxon>Chara</taxon>
    </lineage>
</organism>
<feature type="region of interest" description="Disordered" evidence="1">
    <location>
        <begin position="559"/>
        <end position="578"/>
    </location>
</feature>